<dbReference type="Pfam" id="PF01037">
    <property type="entry name" value="AsnC_trans_reg"/>
    <property type="match status" value="1"/>
</dbReference>
<dbReference type="Gene3D" id="3.30.70.920">
    <property type="match status" value="1"/>
</dbReference>
<accession>A0A089PZP3</accession>
<evidence type="ECO:0000259" key="4">
    <source>
        <dbReference type="PROSITE" id="PS50956"/>
    </source>
</evidence>
<dbReference type="GO" id="GO:0005829">
    <property type="term" value="C:cytosol"/>
    <property type="evidence" value="ECO:0007669"/>
    <property type="project" value="TreeGrafter"/>
</dbReference>
<dbReference type="AlphaFoldDB" id="A0A089PZP3"/>
<evidence type="ECO:0000256" key="1">
    <source>
        <dbReference type="ARBA" id="ARBA00023015"/>
    </source>
</evidence>
<feature type="domain" description="HTH asnC-type" evidence="4">
    <location>
        <begin position="6"/>
        <end position="67"/>
    </location>
</feature>
<dbReference type="PROSITE" id="PS50956">
    <property type="entry name" value="HTH_ASNC_2"/>
    <property type="match status" value="1"/>
</dbReference>
<sequence>MSDYLPDDIDRHILAILAADARISLKVLSGKIGLSSPSTAERVKRLEERGVINGYTMNANLPALGYTLQGLVRMKPLPGMLHKVEKMIQAIPECIECDKITGEDCFIIRLVIRSIEQLDEILDELAEFAQCNTSIVKSTPVKRRLPPL</sequence>
<keyword evidence="2" id="KW-0238">DNA-binding</keyword>
<evidence type="ECO:0000313" key="6">
    <source>
        <dbReference type="Proteomes" id="UP000029481"/>
    </source>
</evidence>
<gene>
    <name evidence="5" type="ORF">JT31_07325</name>
</gene>
<keyword evidence="3" id="KW-0804">Transcription</keyword>
<dbReference type="InterPro" id="IPR019887">
    <property type="entry name" value="Tscrpt_reg_AsnC/Lrp_C"/>
</dbReference>
<dbReference type="PRINTS" id="PR00033">
    <property type="entry name" value="HTHASNC"/>
</dbReference>
<dbReference type="InterPro" id="IPR036388">
    <property type="entry name" value="WH-like_DNA-bd_sf"/>
</dbReference>
<dbReference type="InterPro" id="IPR000485">
    <property type="entry name" value="AsnC-type_HTH_dom"/>
</dbReference>
<dbReference type="OrthoDB" id="5476at2"/>
<dbReference type="SUPFAM" id="SSF54909">
    <property type="entry name" value="Dimeric alpha+beta barrel"/>
    <property type="match status" value="1"/>
</dbReference>
<dbReference type="Proteomes" id="UP000029481">
    <property type="component" value="Chromosome"/>
</dbReference>
<keyword evidence="6" id="KW-1185">Reference proteome</keyword>
<dbReference type="EMBL" id="CP009451">
    <property type="protein sequence ID" value="AIR04426.1"/>
    <property type="molecule type" value="Genomic_DNA"/>
</dbReference>
<keyword evidence="1" id="KW-0805">Transcription regulation</keyword>
<dbReference type="KEGG" id="cnt:JT31_07325"/>
<organism evidence="5 6">
    <name type="scientific">Cedecea neteri</name>
    <dbReference type="NCBI Taxonomy" id="158822"/>
    <lineage>
        <taxon>Bacteria</taxon>
        <taxon>Pseudomonadati</taxon>
        <taxon>Pseudomonadota</taxon>
        <taxon>Gammaproteobacteria</taxon>
        <taxon>Enterobacterales</taxon>
        <taxon>Enterobacteriaceae</taxon>
        <taxon>Cedecea</taxon>
    </lineage>
</organism>
<dbReference type="InterPro" id="IPR011008">
    <property type="entry name" value="Dimeric_a/b-barrel"/>
</dbReference>
<evidence type="ECO:0000313" key="5">
    <source>
        <dbReference type="EMBL" id="AIR04426.1"/>
    </source>
</evidence>
<dbReference type="Gene3D" id="1.10.10.10">
    <property type="entry name" value="Winged helix-like DNA-binding domain superfamily/Winged helix DNA-binding domain"/>
    <property type="match status" value="1"/>
</dbReference>
<evidence type="ECO:0000256" key="2">
    <source>
        <dbReference type="ARBA" id="ARBA00023125"/>
    </source>
</evidence>
<dbReference type="SMART" id="SM00344">
    <property type="entry name" value="HTH_ASNC"/>
    <property type="match status" value="1"/>
</dbReference>
<dbReference type="GO" id="GO:0043565">
    <property type="term" value="F:sequence-specific DNA binding"/>
    <property type="evidence" value="ECO:0007669"/>
    <property type="project" value="InterPro"/>
</dbReference>
<proteinExistence type="predicted"/>
<dbReference type="RefSeq" id="WP_038475021.1">
    <property type="nucleotide sequence ID" value="NZ_CP009451.1"/>
</dbReference>
<dbReference type="Pfam" id="PF13412">
    <property type="entry name" value="HTH_24"/>
    <property type="match status" value="1"/>
</dbReference>
<dbReference type="GO" id="GO:0043200">
    <property type="term" value="P:response to amino acid"/>
    <property type="evidence" value="ECO:0007669"/>
    <property type="project" value="TreeGrafter"/>
</dbReference>
<protein>
    <submittedName>
        <fullName evidence="5">AsnC family transcriptional regulator</fullName>
    </submittedName>
</protein>
<dbReference type="SUPFAM" id="SSF46785">
    <property type="entry name" value="Winged helix' DNA-binding domain"/>
    <property type="match status" value="1"/>
</dbReference>
<dbReference type="PANTHER" id="PTHR30154:SF51">
    <property type="entry name" value="ASNC-FAMILY TRANSCRIPTIONAL REGULATORY PROTEIN"/>
    <property type="match status" value="1"/>
</dbReference>
<dbReference type="PANTHER" id="PTHR30154">
    <property type="entry name" value="LEUCINE-RESPONSIVE REGULATORY PROTEIN"/>
    <property type="match status" value="1"/>
</dbReference>
<reference evidence="5 6" key="1">
    <citation type="submission" date="2014-09" db="EMBL/GenBank/DDBJ databases">
        <title>Cedecea neteri SSMD04 Genome Sequencing.</title>
        <authorList>
            <person name="Tan J.-Y."/>
        </authorList>
    </citation>
    <scope>NUCLEOTIDE SEQUENCE [LARGE SCALE GENOMIC DNA]</scope>
    <source>
        <strain evidence="5 6">SSMD04</strain>
    </source>
</reference>
<dbReference type="InterPro" id="IPR019888">
    <property type="entry name" value="Tscrpt_reg_AsnC-like"/>
</dbReference>
<evidence type="ECO:0000256" key="3">
    <source>
        <dbReference type="ARBA" id="ARBA00023163"/>
    </source>
</evidence>
<dbReference type="InterPro" id="IPR036390">
    <property type="entry name" value="WH_DNA-bd_sf"/>
</dbReference>
<name>A0A089PZP3_9ENTR</name>